<comment type="caution">
    <text evidence="5">The sequence shown here is derived from an EMBL/GenBank/DDBJ whole genome shotgun (WGS) entry which is preliminary data.</text>
</comment>
<proteinExistence type="predicted"/>
<dbReference type="SMART" id="SM00448">
    <property type="entry name" value="REC"/>
    <property type="match status" value="1"/>
</dbReference>
<name>A0ABV3ZHF5_9BACT</name>
<dbReference type="Pfam" id="PF00072">
    <property type="entry name" value="Response_reg"/>
    <property type="match status" value="1"/>
</dbReference>
<gene>
    <name evidence="5" type="ORF">QTN47_17630</name>
</gene>
<dbReference type="InterPro" id="IPR039420">
    <property type="entry name" value="WalR-like"/>
</dbReference>
<dbReference type="PROSITE" id="PS50110">
    <property type="entry name" value="RESPONSE_REGULATORY"/>
    <property type="match status" value="1"/>
</dbReference>
<dbReference type="Gene3D" id="3.40.50.2300">
    <property type="match status" value="1"/>
</dbReference>
<dbReference type="InterPro" id="IPR007492">
    <property type="entry name" value="LytTR_DNA-bd_dom"/>
</dbReference>
<dbReference type="PANTHER" id="PTHR48111:SF17">
    <property type="entry name" value="TRANSCRIPTIONAL REGULATORY PROTEIN YPDB"/>
    <property type="match status" value="1"/>
</dbReference>
<dbReference type="InterPro" id="IPR011006">
    <property type="entry name" value="CheY-like_superfamily"/>
</dbReference>
<feature type="domain" description="Response regulatory" evidence="3">
    <location>
        <begin position="3"/>
        <end position="114"/>
    </location>
</feature>
<sequence>MLKCIAIDDEELALELLVDNISKVPYLELVASCSNPIEAMKILQSNPVDLIFLDIQMPGLTGLQFIQSLTVKPMFILITAYEKYALEGYSLDVVDYLVKPVALERFLKACNKALELHQLRTKAKDQESGSTSPSYFFINVDYSMLKVVFADIMWIEGLKDYIKIHLKSSTRPVVARMSMKSIEEQLPATSFIRVQKSYIVSKDYVTAIRKNSIFIGDIEIPVGDNYKEAVLMITGKTGM</sequence>
<accession>A0ABV3ZHF5</accession>
<evidence type="ECO:0000256" key="1">
    <source>
        <dbReference type="ARBA" id="ARBA00023125"/>
    </source>
</evidence>
<reference evidence="5 6" key="1">
    <citation type="submission" date="2023-07" db="EMBL/GenBank/DDBJ databases">
        <authorList>
            <person name="Lian W.-H."/>
        </authorList>
    </citation>
    <scope>NUCLEOTIDE SEQUENCE [LARGE SCALE GENOMIC DNA]</scope>
    <source>
        <strain evidence="5 6">SYSU DXS3180</strain>
    </source>
</reference>
<dbReference type="RefSeq" id="WP_369330741.1">
    <property type="nucleotide sequence ID" value="NZ_JAULBC010000006.1"/>
</dbReference>
<dbReference type="PROSITE" id="PS50930">
    <property type="entry name" value="HTH_LYTTR"/>
    <property type="match status" value="1"/>
</dbReference>
<dbReference type="SMART" id="SM00850">
    <property type="entry name" value="LytTR"/>
    <property type="match status" value="1"/>
</dbReference>
<dbReference type="SUPFAM" id="SSF52172">
    <property type="entry name" value="CheY-like"/>
    <property type="match status" value="1"/>
</dbReference>
<keyword evidence="6" id="KW-1185">Reference proteome</keyword>
<dbReference type="Pfam" id="PF04397">
    <property type="entry name" value="LytTR"/>
    <property type="match status" value="1"/>
</dbReference>
<dbReference type="Gene3D" id="2.40.50.1020">
    <property type="entry name" value="LytTr DNA-binding domain"/>
    <property type="match status" value="1"/>
</dbReference>
<evidence type="ECO:0000256" key="2">
    <source>
        <dbReference type="PROSITE-ProRule" id="PRU00169"/>
    </source>
</evidence>
<keyword evidence="1" id="KW-0238">DNA-binding</keyword>
<organism evidence="5 6">
    <name type="scientific">Danxiaibacter flavus</name>
    <dbReference type="NCBI Taxonomy" id="3049108"/>
    <lineage>
        <taxon>Bacteria</taxon>
        <taxon>Pseudomonadati</taxon>
        <taxon>Bacteroidota</taxon>
        <taxon>Chitinophagia</taxon>
        <taxon>Chitinophagales</taxon>
        <taxon>Chitinophagaceae</taxon>
        <taxon>Danxiaibacter</taxon>
    </lineage>
</organism>
<keyword evidence="2" id="KW-0597">Phosphoprotein</keyword>
<evidence type="ECO:0000313" key="6">
    <source>
        <dbReference type="Proteomes" id="UP001560573"/>
    </source>
</evidence>
<evidence type="ECO:0000313" key="5">
    <source>
        <dbReference type="EMBL" id="MEX6689334.1"/>
    </source>
</evidence>
<evidence type="ECO:0000259" key="4">
    <source>
        <dbReference type="PROSITE" id="PS50930"/>
    </source>
</evidence>
<dbReference type="PANTHER" id="PTHR48111">
    <property type="entry name" value="REGULATOR OF RPOS"/>
    <property type="match status" value="1"/>
</dbReference>
<dbReference type="Proteomes" id="UP001560573">
    <property type="component" value="Unassembled WGS sequence"/>
</dbReference>
<dbReference type="InterPro" id="IPR001789">
    <property type="entry name" value="Sig_transdc_resp-reg_receiver"/>
</dbReference>
<feature type="domain" description="HTH LytTR-type" evidence="4">
    <location>
        <begin position="136"/>
        <end position="210"/>
    </location>
</feature>
<dbReference type="EMBL" id="JAULBC010000006">
    <property type="protein sequence ID" value="MEX6689334.1"/>
    <property type="molecule type" value="Genomic_DNA"/>
</dbReference>
<protein>
    <submittedName>
        <fullName evidence="5">Response regulator</fullName>
    </submittedName>
</protein>
<feature type="modified residue" description="4-aspartylphosphate" evidence="2">
    <location>
        <position position="54"/>
    </location>
</feature>
<evidence type="ECO:0000259" key="3">
    <source>
        <dbReference type="PROSITE" id="PS50110"/>
    </source>
</evidence>